<evidence type="ECO:0000313" key="3">
    <source>
        <dbReference type="WBParaSite" id="jg15832"/>
    </source>
</evidence>
<feature type="compositionally biased region" description="Polar residues" evidence="1">
    <location>
        <begin position="208"/>
        <end position="223"/>
    </location>
</feature>
<keyword evidence="2" id="KW-1185">Reference proteome</keyword>
<organism evidence="2 3">
    <name type="scientific">Ditylenchus dipsaci</name>
    <dbReference type="NCBI Taxonomy" id="166011"/>
    <lineage>
        <taxon>Eukaryota</taxon>
        <taxon>Metazoa</taxon>
        <taxon>Ecdysozoa</taxon>
        <taxon>Nematoda</taxon>
        <taxon>Chromadorea</taxon>
        <taxon>Rhabditida</taxon>
        <taxon>Tylenchina</taxon>
        <taxon>Tylenchomorpha</taxon>
        <taxon>Sphaerularioidea</taxon>
        <taxon>Anguinidae</taxon>
        <taxon>Anguininae</taxon>
        <taxon>Ditylenchus</taxon>
    </lineage>
</organism>
<evidence type="ECO:0000256" key="1">
    <source>
        <dbReference type="SAM" id="MobiDB-lite"/>
    </source>
</evidence>
<accession>A0A915D4R0</accession>
<dbReference type="AlphaFoldDB" id="A0A915D4R0"/>
<sequence>MDNSFDNCDRAQESLGNHRLDNGMSRSSISFKNQGFDVSKPGLVKTSGDIDGSVKSRQQPPTTAKANPELSQLEQSVISALSHNRFAATAVRQGTLEKCKLTENGPFAVYKDQKSAEKMGKHYPAPTDVCDLRGAILSYAEKDKQKDKRRKHIISLALTTKTDYLFSCAGNEAEINGWFHALRQTISTLPAIVQPSLSDYGGSLPRCTSNSSMRSKGLNTNFKGSPFSKTSLQQSVKSKLKSSGSRTMFTTALPTLQTS</sequence>
<proteinExistence type="predicted"/>
<feature type="region of interest" description="Disordered" evidence="1">
    <location>
        <begin position="40"/>
        <end position="69"/>
    </location>
</feature>
<dbReference type="SUPFAM" id="SSF50729">
    <property type="entry name" value="PH domain-like"/>
    <property type="match status" value="1"/>
</dbReference>
<feature type="region of interest" description="Disordered" evidence="1">
    <location>
        <begin position="208"/>
        <end position="230"/>
    </location>
</feature>
<reference evidence="3" key="1">
    <citation type="submission" date="2022-11" db="UniProtKB">
        <authorList>
            <consortium name="WormBaseParasite"/>
        </authorList>
    </citation>
    <scope>IDENTIFICATION</scope>
</reference>
<name>A0A915D4R0_9BILA</name>
<dbReference type="Gene3D" id="2.30.29.30">
    <property type="entry name" value="Pleckstrin-homology domain (PH domain)/Phosphotyrosine-binding domain (PTB)"/>
    <property type="match status" value="1"/>
</dbReference>
<feature type="compositionally biased region" description="Basic and acidic residues" evidence="1">
    <location>
        <begin position="7"/>
        <end position="21"/>
    </location>
</feature>
<dbReference type="WBParaSite" id="jg15832">
    <property type="protein sequence ID" value="jg15832"/>
    <property type="gene ID" value="jg15832"/>
</dbReference>
<feature type="region of interest" description="Disordered" evidence="1">
    <location>
        <begin position="1"/>
        <end position="26"/>
    </location>
</feature>
<evidence type="ECO:0000313" key="2">
    <source>
        <dbReference type="Proteomes" id="UP000887574"/>
    </source>
</evidence>
<protein>
    <submittedName>
        <fullName evidence="3">PH domain-containing protein</fullName>
    </submittedName>
</protein>
<dbReference type="Proteomes" id="UP000887574">
    <property type="component" value="Unplaced"/>
</dbReference>
<feature type="compositionally biased region" description="Polar residues" evidence="1">
    <location>
        <begin position="55"/>
        <end position="69"/>
    </location>
</feature>
<dbReference type="InterPro" id="IPR011993">
    <property type="entry name" value="PH-like_dom_sf"/>
</dbReference>